<gene>
    <name evidence="1" type="ORF">T4D_5008</name>
</gene>
<name>A0A0V1FDG3_TRIPS</name>
<comment type="caution">
    <text evidence="1">The sequence shown here is derived from an EMBL/GenBank/DDBJ whole genome shotgun (WGS) entry which is preliminary data.</text>
</comment>
<organism evidence="1 2">
    <name type="scientific">Trichinella pseudospiralis</name>
    <name type="common">Parasitic roundworm</name>
    <dbReference type="NCBI Taxonomy" id="6337"/>
    <lineage>
        <taxon>Eukaryota</taxon>
        <taxon>Metazoa</taxon>
        <taxon>Ecdysozoa</taxon>
        <taxon>Nematoda</taxon>
        <taxon>Enoplea</taxon>
        <taxon>Dorylaimia</taxon>
        <taxon>Trichinellida</taxon>
        <taxon>Trichinellidae</taxon>
        <taxon>Trichinella</taxon>
    </lineage>
</organism>
<evidence type="ECO:0000313" key="2">
    <source>
        <dbReference type="Proteomes" id="UP000054995"/>
    </source>
</evidence>
<reference evidence="1 2" key="1">
    <citation type="submission" date="2015-01" db="EMBL/GenBank/DDBJ databases">
        <title>Evolution of Trichinella species and genotypes.</title>
        <authorList>
            <person name="Korhonen P.K."/>
            <person name="Edoardo P."/>
            <person name="Giuseppe L.R."/>
            <person name="Gasser R.B."/>
        </authorList>
    </citation>
    <scope>NUCLEOTIDE SEQUENCE [LARGE SCALE GENOMIC DNA]</scope>
    <source>
        <strain evidence="1">ISS470</strain>
    </source>
</reference>
<sequence>MTVVCGGDQWQRAFSPFICCPTQARQQRIKWMIQAAGGQVGRVGVYEVQSWRSQLANLNRKIGKSIPSS</sequence>
<dbReference type="EMBL" id="JYDT01000128">
    <property type="protein sequence ID" value="KRY83893.1"/>
    <property type="molecule type" value="Genomic_DNA"/>
</dbReference>
<evidence type="ECO:0000313" key="1">
    <source>
        <dbReference type="EMBL" id="KRY83893.1"/>
    </source>
</evidence>
<keyword evidence="2" id="KW-1185">Reference proteome</keyword>
<proteinExistence type="predicted"/>
<dbReference type="Proteomes" id="UP000054995">
    <property type="component" value="Unassembled WGS sequence"/>
</dbReference>
<accession>A0A0V1FDG3</accession>
<protein>
    <submittedName>
        <fullName evidence="1">Uncharacterized protein</fullName>
    </submittedName>
</protein>